<protein>
    <submittedName>
        <fullName evidence="1">Uncharacterized protein</fullName>
    </submittedName>
</protein>
<keyword evidence="2" id="KW-1185">Reference proteome</keyword>
<dbReference type="EMBL" id="VOIH02000003">
    <property type="protein sequence ID" value="KAF3450535.1"/>
    <property type="molecule type" value="Genomic_DNA"/>
</dbReference>
<evidence type="ECO:0000313" key="2">
    <source>
        <dbReference type="Proteomes" id="UP000796880"/>
    </source>
</evidence>
<sequence length="87" mass="10359">MKAEYFNLLEYFSIFRYLIHLYLLVYAEQVRDHLLIHGIVRSCEPLLYHGEMSDTPNFDALIMEHIDDNINEDDILLEMELGTYCKS</sequence>
<gene>
    <name evidence="1" type="ORF">FNV43_RR06620</name>
</gene>
<comment type="caution">
    <text evidence="1">The sequence shown here is derived from an EMBL/GenBank/DDBJ whole genome shotgun (WGS) entry which is preliminary data.</text>
</comment>
<name>A0A8K0HDW3_9ROSA</name>
<proteinExistence type="predicted"/>
<dbReference type="AlphaFoldDB" id="A0A8K0HDW3"/>
<organism evidence="1 2">
    <name type="scientific">Rhamnella rubrinervis</name>
    <dbReference type="NCBI Taxonomy" id="2594499"/>
    <lineage>
        <taxon>Eukaryota</taxon>
        <taxon>Viridiplantae</taxon>
        <taxon>Streptophyta</taxon>
        <taxon>Embryophyta</taxon>
        <taxon>Tracheophyta</taxon>
        <taxon>Spermatophyta</taxon>
        <taxon>Magnoliopsida</taxon>
        <taxon>eudicotyledons</taxon>
        <taxon>Gunneridae</taxon>
        <taxon>Pentapetalae</taxon>
        <taxon>rosids</taxon>
        <taxon>fabids</taxon>
        <taxon>Rosales</taxon>
        <taxon>Rhamnaceae</taxon>
        <taxon>rhamnoid group</taxon>
        <taxon>Rhamneae</taxon>
        <taxon>Rhamnella</taxon>
    </lineage>
</organism>
<accession>A0A8K0HDW3</accession>
<evidence type="ECO:0000313" key="1">
    <source>
        <dbReference type="EMBL" id="KAF3450535.1"/>
    </source>
</evidence>
<dbReference type="Proteomes" id="UP000796880">
    <property type="component" value="Unassembled WGS sequence"/>
</dbReference>
<reference evidence="1" key="1">
    <citation type="submission" date="2020-03" db="EMBL/GenBank/DDBJ databases">
        <title>A high-quality chromosome-level genome assembly of a woody plant with both climbing and erect habits, Rhamnella rubrinervis.</title>
        <authorList>
            <person name="Lu Z."/>
            <person name="Yang Y."/>
            <person name="Zhu X."/>
            <person name="Sun Y."/>
        </authorList>
    </citation>
    <scope>NUCLEOTIDE SEQUENCE</scope>
    <source>
        <strain evidence="1">BYM</strain>
        <tissue evidence="1">Leaf</tissue>
    </source>
</reference>